<dbReference type="AlphaFoldDB" id="A0AAV7LAM9"/>
<protein>
    <submittedName>
        <fullName evidence="2">Uncharacterized protein</fullName>
    </submittedName>
</protein>
<proteinExistence type="predicted"/>
<keyword evidence="3" id="KW-1185">Reference proteome</keyword>
<organism evidence="2 3">
    <name type="scientific">Pleurodeles waltl</name>
    <name type="common">Iberian ribbed newt</name>
    <dbReference type="NCBI Taxonomy" id="8319"/>
    <lineage>
        <taxon>Eukaryota</taxon>
        <taxon>Metazoa</taxon>
        <taxon>Chordata</taxon>
        <taxon>Craniata</taxon>
        <taxon>Vertebrata</taxon>
        <taxon>Euteleostomi</taxon>
        <taxon>Amphibia</taxon>
        <taxon>Batrachia</taxon>
        <taxon>Caudata</taxon>
        <taxon>Salamandroidea</taxon>
        <taxon>Salamandridae</taxon>
        <taxon>Pleurodelinae</taxon>
        <taxon>Pleurodeles</taxon>
    </lineage>
</organism>
<accession>A0AAV7LAM9</accession>
<dbReference type="PANTHER" id="PTHR11505">
    <property type="entry name" value="L1 TRANSPOSABLE ELEMENT-RELATED"/>
    <property type="match status" value="1"/>
</dbReference>
<name>A0AAV7LAM9_PLEWA</name>
<dbReference type="Gene3D" id="3.30.70.1820">
    <property type="entry name" value="L1 transposable element, RRM domain"/>
    <property type="match status" value="1"/>
</dbReference>
<feature type="coiled-coil region" evidence="1">
    <location>
        <begin position="39"/>
        <end position="80"/>
    </location>
</feature>
<evidence type="ECO:0000313" key="2">
    <source>
        <dbReference type="EMBL" id="KAJ1088163.1"/>
    </source>
</evidence>
<evidence type="ECO:0000313" key="3">
    <source>
        <dbReference type="Proteomes" id="UP001066276"/>
    </source>
</evidence>
<keyword evidence="1" id="KW-0175">Coiled coil</keyword>
<gene>
    <name evidence="2" type="ORF">NDU88_001322</name>
</gene>
<dbReference type="InterPro" id="IPR004244">
    <property type="entry name" value="Transposase_22"/>
</dbReference>
<evidence type="ECO:0000256" key="1">
    <source>
        <dbReference type="SAM" id="Coils"/>
    </source>
</evidence>
<reference evidence="2" key="1">
    <citation type="journal article" date="2022" name="bioRxiv">
        <title>Sequencing and chromosome-scale assembly of the giantPleurodeles waltlgenome.</title>
        <authorList>
            <person name="Brown T."/>
            <person name="Elewa A."/>
            <person name="Iarovenko S."/>
            <person name="Subramanian E."/>
            <person name="Araus A.J."/>
            <person name="Petzold A."/>
            <person name="Susuki M."/>
            <person name="Suzuki K.-i.T."/>
            <person name="Hayashi T."/>
            <person name="Toyoda A."/>
            <person name="Oliveira C."/>
            <person name="Osipova E."/>
            <person name="Leigh N.D."/>
            <person name="Simon A."/>
            <person name="Yun M.H."/>
        </authorList>
    </citation>
    <scope>NUCLEOTIDE SEQUENCE</scope>
    <source>
        <strain evidence="2">20211129_DDA</strain>
        <tissue evidence="2">Liver</tissue>
    </source>
</reference>
<comment type="caution">
    <text evidence="2">The sequence shown here is derived from an EMBL/GenBank/DDBJ whole genome shotgun (WGS) entry which is preliminary data.</text>
</comment>
<dbReference type="Proteomes" id="UP001066276">
    <property type="component" value="Chromosome 11"/>
</dbReference>
<dbReference type="EMBL" id="JANPWB010000015">
    <property type="protein sequence ID" value="KAJ1088163.1"/>
    <property type="molecule type" value="Genomic_DNA"/>
</dbReference>
<sequence>MAGAAGARRESNGGQRDTWKWQQKLSTSKEILLTWGQHIDTLEQTHNACEEELDCHRGELLTLQDKNQELQYQLEDLENGLRHSNILIKVVPAQAMTGNLEEYVVRHFRHVAPALKEQNIVLERTQRAGPPTRSPGQTQDILICLHYYKQREAIMAAVRDQTMIEFEGHRKGLFHDLSMLTLQCHRALQLVMDFLRERGIRYKWGHRFHL</sequence>